<evidence type="ECO:0000313" key="1">
    <source>
        <dbReference type="EMBL" id="MCK9879005.1"/>
    </source>
</evidence>
<dbReference type="Proteomes" id="UP001201873">
    <property type="component" value="Unassembled WGS sequence"/>
</dbReference>
<proteinExistence type="predicted"/>
<reference evidence="1 2" key="1">
    <citation type="submission" date="2022-04" db="EMBL/GenBank/DDBJ databases">
        <title>Genome diversity in the genus Frankia.</title>
        <authorList>
            <person name="Carlos-Shanley C."/>
            <person name="Hahn D."/>
        </authorList>
    </citation>
    <scope>NUCLEOTIDE SEQUENCE [LARGE SCALE GENOMIC DNA]</scope>
    <source>
        <strain evidence="1 2">Ag45/Mut15</strain>
    </source>
</reference>
<organism evidence="1 2">
    <name type="scientific">Frankia umida</name>
    <dbReference type="NCBI Taxonomy" id="573489"/>
    <lineage>
        <taxon>Bacteria</taxon>
        <taxon>Bacillati</taxon>
        <taxon>Actinomycetota</taxon>
        <taxon>Actinomycetes</taxon>
        <taxon>Frankiales</taxon>
        <taxon>Frankiaceae</taxon>
        <taxon>Frankia</taxon>
    </lineage>
</organism>
<comment type="caution">
    <text evidence="1">The sequence shown here is derived from an EMBL/GenBank/DDBJ whole genome shotgun (WGS) entry which is preliminary data.</text>
</comment>
<sequence length="162" mass="17337">MDVLKQGWVGLALFCTALVLMPALVFGYDKDASRADEVRASPRPAAATTLPLPVGTGIFPAPRPVLAFAGIQADQPIAGFRRIEINSLSYTGPLNWVLNGPIEPYQISLAQPPYIFAPGPDQGWQTDQVPNGQYTLTAIPVREPDMAISVSFTVSNRVSVSG</sequence>
<protein>
    <recommendedName>
        <fullName evidence="3">Secreted protein</fullName>
    </recommendedName>
</protein>
<accession>A0ABT0K5E5</accession>
<dbReference type="RefSeq" id="WP_248827058.1">
    <property type="nucleotide sequence ID" value="NZ_JALKFT010000058.1"/>
</dbReference>
<gene>
    <name evidence="1" type="ORF">MXD59_25145</name>
</gene>
<evidence type="ECO:0008006" key="3">
    <source>
        <dbReference type="Google" id="ProtNLM"/>
    </source>
</evidence>
<evidence type="ECO:0000313" key="2">
    <source>
        <dbReference type="Proteomes" id="UP001201873"/>
    </source>
</evidence>
<name>A0ABT0K5E5_9ACTN</name>
<dbReference type="EMBL" id="JALKFT010000058">
    <property type="protein sequence ID" value="MCK9879005.1"/>
    <property type="molecule type" value="Genomic_DNA"/>
</dbReference>
<keyword evidence="2" id="KW-1185">Reference proteome</keyword>